<organism evidence="2 3">
    <name type="scientific">Streptomyces yangpuensis</name>
    <dbReference type="NCBI Taxonomy" id="1648182"/>
    <lineage>
        <taxon>Bacteria</taxon>
        <taxon>Bacillati</taxon>
        <taxon>Actinomycetota</taxon>
        <taxon>Actinomycetes</taxon>
        <taxon>Kitasatosporales</taxon>
        <taxon>Streptomycetaceae</taxon>
        <taxon>Streptomyces</taxon>
    </lineage>
</organism>
<evidence type="ECO:0000259" key="1">
    <source>
        <dbReference type="Pfam" id="PF14024"/>
    </source>
</evidence>
<dbReference type="EMBL" id="CP102514">
    <property type="protein sequence ID" value="UUY48823.1"/>
    <property type="molecule type" value="Genomic_DNA"/>
</dbReference>
<dbReference type="Pfam" id="PF14024">
    <property type="entry name" value="DUF4240"/>
    <property type="match status" value="1"/>
</dbReference>
<reference evidence="2" key="1">
    <citation type="submission" date="2022-08" db="EMBL/GenBank/DDBJ databases">
        <authorList>
            <person name="Tian L."/>
        </authorList>
    </citation>
    <scope>NUCLEOTIDE SEQUENCE</scope>
    <source>
        <strain evidence="2">CM253</strain>
    </source>
</reference>
<name>A0ABY5PYG3_9ACTN</name>
<dbReference type="GeneID" id="95575277"/>
<protein>
    <submittedName>
        <fullName evidence="2">DUF4240 domain-containing protein</fullName>
    </submittedName>
</protein>
<keyword evidence="3" id="KW-1185">Reference proteome</keyword>
<proteinExistence type="predicted"/>
<accession>A0ABY5PYG3</accession>
<dbReference type="InterPro" id="IPR025334">
    <property type="entry name" value="DUF4240"/>
</dbReference>
<feature type="domain" description="DUF4240" evidence="1">
    <location>
        <begin position="1"/>
        <end position="142"/>
    </location>
</feature>
<dbReference type="RefSeq" id="WP_183066457.1">
    <property type="nucleotide sequence ID" value="NZ_CP102514.1"/>
</dbReference>
<gene>
    <name evidence="2" type="ORF">NRK68_17480</name>
</gene>
<dbReference type="Proteomes" id="UP001057738">
    <property type="component" value="Chromosome"/>
</dbReference>
<evidence type="ECO:0000313" key="2">
    <source>
        <dbReference type="EMBL" id="UUY48823.1"/>
    </source>
</evidence>
<evidence type="ECO:0000313" key="3">
    <source>
        <dbReference type="Proteomes" id="UP001057738"/>
    </source>
</evidence>
<sequence length="189" mass="20665">MDKQTFWQLIETARADTAAEGEAGRDADGDADRDAVARRAAELLAARPEAEMLAAQQVLWDLLAESYRSPLWAAAYMINGGCSDDGFDYFRGWLLTQGREVFDAALADPDSLAEHPAVREAAAEGLELEDEEALSIAWTAYENATGRELPSDSFTIGYPPLDPAWDFDFDDEAELAARLPRLSALFGDA</sequence>